<accession>A0ABV0Z5S6</accession>
<evidence type="ECO:0000313" key="2">
    <source>
        <dbReference type="Proteomes" id="UP001469553"/>
    </source>
</evidence>
<proteinExistence type="predicted"/>
<dbReference type="Proteomes" id="UP001469553">
    <property type="component" value="Unassembled WGS sequence"/>
</dbReference>
<gene>
    <name evidence="1" type="ORF">AMECASPLE_035909</name>
</gene>
<comment type="caution">
    <text evidence="1">The sequence shown here is derived from an EMBL/GenBank/DDBJ whole genome shotgun (WGS) entry which is preliminary data.</text>
</comment>
<evidence type="ECO:0000313" key="1">
    <source>
        <dbReference type="EMBL" id="MEQ2301435.1"/>
    </source>
</evidence>
<sequence>MFATGISILYVVPGESKKFGNSYLLLSNRLYKSSGGQTKPIYPPVPEQPRTQMGSVYNRTCGTNFFRYIFVKLVYHLWLLCFNVEDFDKVANIKHGLKDSSR</sequence>
<protein>
    <submittedName>
        <fullName evidence="1">Uncharacterized protein</fullName>
    </submittedName>
</protein>
<dbReference type="EMBL" id="JAHRIP010052526">
    <property type="protein sequence ID" value="MEQ2301435.1"/>
    <property type="molecule type" value="Genomic_DNA"/>
</dbReference>
<reference evidence="1 2" key="1">
    <citation type="submission" date="2021-06" db="EMBL/GenBank/DDBJ databases">
        <authorList>
            <person name="Palmer J.M."/>
        </authorList>
    </citation>
    <scope>NUCLEOTIDE SEQUENCE [LARGE SCALE GENOMIC DNA]</scope>
    <source>
        <strain evidence="1 2">AS_MEX2019</strain>
        <tissue evidence="1">Muscle</tissue>
    </source>
</reference>
<organism evidence="1 2">
    <name type="scientific">Ameca splendens</name>
    <dbReference type="NCBI Taxonomy" id="208324"/>
    <lineage>
        <taxon>Eukaryota</taxon>
        <taxon>Metazoa</taxon>
        <taxon>Chordata</taxon>
        <taxon>Craniata</taxon>
        <taxon>Vertebrata</taxon>
        <taxon>Euteleostomi</taxon>
        <taxon>Actinopterygii</taxon>
        <taxon>Neopterygii</taxon>
        <taxon>Teleostei</taxon>
        <taxon>Neoteleostei</taxon>
        <taxon>Acanthomorphata</taxon>
        <taxon>Ovalentaria</taxon>
        <taxon>Atherinomorphae</taxon>
        <taxon>Cyprinodontiformes</taxon>
        <taxon>Goodeidae</taxon>
        <taxon>Ameca</taxon>
    </lineage>
</organism>
<name>A0ABV0Z5S6_9TELE</name>
<keyword evidence="2" id="KW-1185">Reference proteome</keyword>